<feature type="domain" description="CusB-like beta-barrel" evidence="4">
    <location>
        <begin position="230"/>
        <end position="300"/>
    </location>
</feature>
<reference evidence="5 6" key="1">
    <citation type="submission" date="2024-01" db="EMBL/GenBank/DDBJ databases">
        <title>Pedobacter sp. nov., isolated from fresh soil.</title>
        <authorList>
            <person name="Le N.T.T."/>
        </authorList>
    </citation>
    <scope>NUCLEOTIDE SEQUENCE [LARGE SCALE GENOMIC DNA]</scope>
    <source>
        <strain evidence="5 6">KR3-3</strain>
    </source>
</reference>
<evidence type="ECO:0000313" key="6">
    <source>
        <dbReference type="Proteomes" id="UP001336835"/>
    </source>
</evidence>
<keyword evidence="3" id="KW-0732">Signal</keyword>
<comment type="caution">
    <text evidence="5">The sequence shown here is derived from an EMBL/GenBank/DDBJ whole genome shotgun (WGS) entry which is preliminary data.</text>
</comment>
<dbReference type="InterPro" id="IPR051909">
    <property type="entry name" value="MFP_Cation_Efflux"/>
</dbReference>
<evidence type="ECO:0000256" key="2">
    <source>
        <dbReference type="ARBA" id="ARBA00022448"/>
    </source>
</evidence>
<name>A0ABU7I587_9SPHI</name>
<dbReference type="PROSITE" id="PS51257">
    <property type="entry name" value="PROKAR_LIPOPROTEIN"/>
    <property type="match status" value="1"/>
</dbReference>
<organism evidence="5 6">
    <name type="scientific">Pedobacter albus</name>
    <dbReference type="NCBI Taxonomy" id="3113905"/>
    <lineage>
        <taxon>Bacteria</taxon>
        <taxon>Pseudomonadati</taxon>
        <taxon>Bacteroidota</taxon>
        <taxon>Sphingobacteriia</taxon>
        <taxon>Sphingobacteriales</taxon>
        <taxon>Sphingobacteriaceae</taxon>
        <taxon>Pedobacter</taxon>
    </lineage>
</organism>
<dbReference type="Pfam" id="PF25954">
    <property type="entry name" value="Beta-barrel_RND_2"/>
    <property type="match status" value="1"/>
</dbReference>
<dbReference type="Gene3D" id="1.10.287.470">
    <property type="entry name" value="Helix hairpin bin"/>
    <property type="match status" value="1"/>
</dbReference>
<feature type="chain" id="PRO_5045215164" evidence="3">
    <location>
        <begin position="25"/>
        <end position="376"/>
    </location>
</feature>
<evidence type="ECO:0000313" key="5">
    <source>
        <dbReference type="EMBL" id="MEE1944471.1"/>
    </source>
</evidence>
<dbReference type="PANTHER" id="PTHR30097:SF4">
    <property type="entry name" value="SLR6042 PROTEIN"/>
    <property type="match status" value="1"/>
</dbReference>
<evidence type="ECO:0000259" key="4">
    <source>
        <dbReference type="Pfam" id="PF25954"/>
    </source>
</evidence>
<protein>
    <submittedName>
        <fullName evidence="5">Efflux RND transporter periplasmic adaptor subunit</fullName>
    </submittedName>
</protein>
<dbReference type="InterPro" id="IPR006143">
    <property type="entry name" value="RND_pump_MFP"/>
</dbReference>
<feature type="signal peptide" evidence="3">
    <location>
        <begin position="1"/>
        <end position="24"/>
    </location>
</feature>
<sequence>MKNTIALIFAGLFFASCGSKPAPAEVKKTAVTPTEETIALSDAQRKNADLTLGQMETRPVESTLNVNGSIELPPENLHTISFPLGGFIKSSRLVNGAAVQKGTVLATIEDVAFIHMQQDYLTAKSKLAFATADYNRQKELNATQSNSQKVLQQAKSDFETQRILVNSLAEKLKLIGITPSKLTEDNISRTVNIYSPINGFVAKVNVNPGKYVGPTDVLFEIINPAETHLSLNIFENDAKNLAKGQKVTFNTVGNPNEKLEAEVMLITQNLDENRTVEVHCHLRGNHQKLIPGTFVNAQIKLKSHSSNTLPDGAIVDWQGKKYVFVETANNKFIAKEVQTGYTAEGYTEIKTPIAGKLVTSNAYTLLTAMKNKAEEE</sequence>
<evidence type="ECO:0000256" key="1">
    <source>
        <dbReference type="ARBA" id="ARBA00009477"/>
    </source>
</evidence>
<gene>
    <name evidence="5" type="ORF">VRU48_05085</name>
</gene>
<dbReference type="Proteomes" id="UP001336835">
    <property type="component" value="Unassembled WGS sequence"/>
</dbReference>
<accession>A0ABU7I587</accession>
<dbReference type="SUPFAM" id="SSF111369">
    <property type="entry name" value="HlyD-like secretion proteins"/>
    <property type="match status" value="1"/>
</dbReference>
<dbReference type="InterPro" id="IPR058792">
    <property type="entry name" value="Beta-barrel_RND_2"/>
</dbReference>
<evidence type="ECO:0000256" key="3">
    <source>
        <dbReference type="SAM" id="SignalP"/>
    </source>
</evidence>
<keyword evidence="6" id="KW-1185">Reference proteome</keyword>
<dbReference type="RefSeq" id="WP_330106840.1">
    <property type="nucleotide sequence ID" value="NZ_JAZDQT010000001.1"/>
</dbReference>
<proteinExistence type="inferred from homology"/>
<dbReference type="Gene3D" id="2.40.420.20">
    <property type="match status" value="1"/>
</dbReference>
<dbReference type="PANTHER" id="PTHR30097">
    <property type="entry name" value="CATION EFFLUX SYSTEM PROTEIN CUSB"/>
    <property type="match status" value="1"/>
</dbReference>
<comment type="similarity">
    <text evidence="1">Belongs to the membrane fusion protein (MFP) (TC 8.A.1) family.</text>
</comment>
<dbReference type="NCBIfam" id="TIGR01730">
    <property type="entry name" value="RND_mfp"/>
    <property type="match status" value="1"/>
</dbReference>
<dbReference type="EMBL" id="JAZDQT010000001">
    <property type="protein sequence ID" value="MEE1944471.1"/>
    <property type="molecule type" value="Genomic_DNA"/>
</dbReference>
<keyword evidence="2" id="KW-0813">Transport</keyword>
<dbReference type="Gene3D" id="2.40.50.100">
    <property type="match status" value="1"/>
</dbReference>
<dbReference type="Gene3D" id="2.40.30.170">
    <property type="match status" value="1"/>
</dbReference>